<keyword evidence="4" id="KW-1185">Reference proteome</keyword>
<dbReference type="EMBL" id="JACOQH010000004">
    <property type="protein sequence ID" value="MBC5753904.1"/>
    <property type="molecule type" value="Genomic_DNA"/>
</dbReference>
<dbReference type="Proteomes" id="UP000621540">
    <property type="component" value="Unassembled WGS sequence"/>
</dbReference>
<dbReference type="Gene3D" id="3.40.50.1980">
    <property type="entry name" value="Nitrogenase molybdenum iron protein domain"/>
    <property type="match status" value="2"/>
</dbReference>
<dbReference type="InterPro" id="IPR050902">
    <property type="entry name" value="ABC_Transporter_SBP"/>
</dbReference>
<gene>
    <name evidence="3" type="ORF">H8Z76_07665</name>
</gene>
<dbReference type="PANTHER" id="PTHR30535">
    <property type="entry name" value="VITAMIN B12-BINDING PROTEIN"/>
    <property type="match status" value="1"/>
</dbReference>
<dbReference type="Pfam" id="PF01497">
    <property type="entry name" value="Peripla_BP_2"/>
    <property type="match status" value="1"/>
</dbReference>
<comment type="caution">
    <text evidence="3">The sequence shown here is derived from an EMBL/GenBank/DDBJ whole genome shotgun (WGS) entry which is preliminary data.</text>
</comment>
<comment type="similarity">
    <text evidence="1">Belongs to the bacterial solute-binding protein 8 family.</text>
</comment>
<proteinExistence type="inferred from homology"/>
<organism evidence="3 4">
    <name type="scientific">Roseburia yibonii</name>
    <dbReference type="NCBI Taxonomy" id="2763063"/>
    <lineage>
        <taxon>Bacteria</taxon>
        <taxon>Bacillati</taxon>
        <taxon>Bacillota</taxon>
        <taxon>Clostridia</taxon>
        <taxon>Lachnospirales</taxon>
        <taxon>Lachnospiraceae</taxon>
        <taxon>Roseburia</taxon>
    </lineage>
</organism>
<feature type="domain" description="Fe/B12 periplasmic-binding" evidence="2">
    <location>
        <begin position="71"/>
        <end position="346"/>
    </location>
</feature>
<dbReference type="PANTHER" id="PTHR30535:SF34">
    <property type="entry name" value="MOLYBDATE-BINDING PROTEIN MOLA"/>
    <property type="match status" value="1"/>
</dbReference>
<evidence type="ECO:0000313" key="3">
    <source>
        <dbReference type="EMBL" id="MBC5753904.1"/>
    </source>
</evidence>
<dbReference type="InterPro" id="IPR002491">
    <property type="entry name" value="ABC_transptr_periplasmic_BD"/>
</dbReference>
<evidence type="ECO:0000313" key="4">
    <source>
        <dbReference type="Proteomes" id="UP000621540"/>
    </source>
</evidence>
<evidence type="ECO:0000256" key="1">
    <source>
        <dbReference type="ARBA" id="ARBA00008814"/>
    </source>
</evidence>
<sequence length="386" mass="42604">MLSASAMLVASFAGCGQTAAESDTKEASTQAEIQTEEASTMQTAANDTDGDTRVIVDDTGAEVTLPKEIHRVVISSILPLPSVYCLFKGSADDVIGIHPSSMAAAENSYLINVFPELENADTSFVENGEVNIERLLEMKPDVVFYAAANTEEREMYDNAGIPAVGFSTSNAGYDCVETYADWIALLGQIYGEEEKSNEIIEYGRQVASEISAVTTEIPDEDKPKVLVLFNYSDGVIKTSGSGFFGQYWIETAGGINVAQDLQGTPEINMEQIYEWDPDIILLTNFTPYQPDDLYNNTIAQDDWSNVTAVKNKQVYKFPLGMYRWFPPASDTPLVLKWLAKTIQPEAFADIDMDQEIKDYYQKYYNVELTDEDVDTIYHPASAAAGQ</sequence>
<evidence type="ECO:0000259" key="2">
    <source>
        <dbReference type="PROSITE" id="PS50983"/>
    </source>
</evidence>
<dbReference type="Gene3D" id="1.20.58.2180">
    <property type="match status" value="1"/>
</dbReference>
<protein>
    <submittedName>
        <fullName evidence="3">ABC transporter substrate-binding protein</fullName>
    </submittedName>
</protein>
<accession>A0ABR7IAW8</accession>
<dbReference type="SUPFAM" id="SSF53807">
    <property type="entry name" value="Helical backbone' metal receptor"/>
    <property type="match status" value="1"/>
</dbReference>
<dbReference type="PROSITE" id="PS50983">
    <property type="entry name" value="FE_B12_PBP"/>
    <property type="match status" value="1"/>
</dbReference>
<reference evidence="3 4" key="1">
    <citation type="submission" date="2020-08" db="EMBL/GenBank/DDBJ databases">
        <title>Genome public.</title>
        <authorList>
            <person name="Liu C."/>
            <person name="Sun Q."/>
        </authorList>
    </citation>
    <scope>NUCLEOTIDE SEQUENCE [LARGE SCALE GENOMIC DNA]</scope>
    <source>
        <strain evidence="3 4">BX0805</strain>
    </source>
</reference>
<name>A0ABR7IAW8_9FIRM</name>